<comment type="caution">
    <text evidence="3">The sequence shown here is derived from an EMBL/GenBank/DDBJ whole genome shotgun (WGS) entry which is preliminary data.</text>
</comment>
<feature type="chain" id="PRO_5016370749" evidence="2">
    <location>
        <begin position="21"/>
        <end position="415"/>
    </location>
</feature>
<dbReference type="Proteomes" id="UP000245880">
    <property type="component" value="Unassembled WGS sequence"/>
</dbReference>
<comment type="similarity">
    <text evidence="1">Belongs to the outer membrane factor (OMF) (TC 1.B.17) family.</text>
</comment>
<evidence type="ECO:0000256" key="2">
    <source>
        <dbReference type="SAM" id="SignalP"/>
    </source>
</evidence>
<dbReference type="InterPro" id="IPR010131">
    <property type="entry name" value="MdtP/NodT-like"/>
</dbReference>
<dbReference type="InterPro" id="IPR003423">
    <property type="entry name" value="OMP_efflux"/>
</dbReference>
<evidence type="ECO:0000256" key="1">
    <source>
        <dbReference type="ARBA" id="ARBA00007613"/>
    </source>
</evidence>
<evidence type="ECO:0000313" key="4">
    <source>
        <dbReference type="Proteomes" id="UP000245880"/>
    </source>
</evidence>
<name>A0A316ASN9_9BACT</name>
<dbReference type="SUPFAM" id="SSF56954">
    <property type="entry name" value="Outer membrane efflux proteins (OEP)"/>
    <property type="match status" value="1"/>
</dbReference>
<keyword evidence="4" id="KW-1185">Reference proteome</keyword>
<dbReference type="GO" id="GO:0015562">
    <property type="term" value="F:efflux transmembrane transporter activity"/>
    <property type="evidence" value="ECO:0007669"/>
    <property type="project" value="InterPro"/>
</dbReference>
<sequence length="415" mass="47394">MKRLILLFFSLSWFTVPALAQLTLQESEEAFSRNNLLLLAEQYHIDAAKAAIIQAKIWELPYLSGELNAVNSQNNRLFDTGKTGQKTLAIQQLIYLGGKKRNEVEFAKSNAELAELQFEQLLLSLRYQLKQHFYSLYFNQKKIEHIASQASRVDTLLAAYSIQVAKANLPLKDLVRLQSLSLNLQNDLVALQNEVISETSSLSLLTGLQPPFTPTVDSASLEVAFRQGSRYAPEELVSQAQSANPEYLSYLRMIENQELYLSWQQSLAKPDLTAGLSYDQRGGAFNNQVNLTLGIPLPFWNPNKGNIKLAQAQLAQAQLQKDYRTQVLRRQINEAYQKWEKHHKQYAQFATTTAPLDLVYDAVVENFRKGNIPMMEFTDFMESYNQSMMQINEMRKQLIISRENLNQLVNANVFL</sequence>
<dbReference type="AlphaFoldDB" id="A0A316ASN9"/>
<reference evidence="3 4" key="1">
    <citation type="submission" date="2018-03" db="EMBL/GenBank/DDBJ databases">
        <title>Genomic Encyclopedia of Archaeal and Bacterial Type Strains, Phase II (KMG-II): from individual species to whole genera.</title>
        <authorList>
            <person name="Goeker M."/>
        </authorList>
    </citation>
    <scope>NUCLEOTIDE SEQUENCE [LARGE SCALE GENOMIC DNA]</scope>
    <source>
        <strain evidence="3 4">DSM 100346</strain>
    </source>
</reference>
<evidence type="ECO:0000313" key="3">
    <source>
        <dbReference type="EMBL" id="PWJ60582.1"/>
    </source>
</evidence>
<dbReference type="OrthoDB" id="9791261at2"/>
<dbReference type="PANTHER" id="PTHR30203">
    <property type="entry name" value="OUTER MEMBRANE CATION EFFLUX PROTEIN"/>
    <property type="match status" value="1"/>
</dbReference>
<dbReference type="Gene3D" id="1.20.1600.10">
    <property type="entry name" value="Outer membrane efflux proteins (OEP)"/>
    <property type="match status" value="1"/>
</dbReference>
<dbReference type="RefSeq" id="WP_109672870.1">
    <property type="nucleotide sequence ID" value="NZ_QGDT01000001.1"/>
</dbReference>
<dbReference type="PANTHER" id="PTHR30203:SF23">
    <property type="entry name" value="OUTER MEMBRANE EFFLUX PROTEIN"/>
    <property type="match status" value="1"/>
</dbReference>
<organism evidence="3 4">
    <name type="scientific">Dyadobacter jejuensis</name>
    <dbReference type="NCBI Taxonomy" id="1082580"/>
    <lineage>
        <taxon>Bacteria</taxon>
        <taxon>Pseudomonadati</taxon>
        <taxon>Bacteroidota</taxon>
        <taxon>Cytophagia</taxon>
        <taxon>Cytophagales</taxon>
        <taxon>Spirosomataceae</taxon>
        <taxon>Dyadobacter</taxon>
    </lineage>
</organism>
<gene>
    <name evidence="3" type="ORF">CLV98_101767</name>
</gene>
<protein>
    <submittedName>
        <fullName evidence="3">Cobalt-zinc-cadmium efflux system outer membrane protein</fullName>
    </submittedName>
</protein>
<feature type="signal peptide" evidence="2">
    <location>
        <begin position="1"/>
        <end position="20"/>
    </location>
</feature>
<keyword evidence="2" id="KW-0732">Signal</keyword>
<proteinExistence type="inferred from homology"/>
<accession>A0A316ASN9</accession>
<dbReference type="Pfam" id="PF02321">
    <property type="entry name" value="OEP"/>
    <property type="match status" value="1"/>
</dbReference>
<dbReference type="EMBL" id="QGDT01000001">
    <property type="protein sequence ID" value="PWJ60582.1"/>
    <property type="molecule type" value="Genomic_DNA"/>
</dbReference>